<evidence type="ECO:0000256" key="1">
    <source>
        <dbReference type="ARBA" id="ARBA00023125"/>
    </source>
</evidence>
<dbReference type="InterPro" id="IPR010982">
    <property type="entry name" value="Lambda_DNA-bd_dom_sf"/>
</dbReference>
<dbReference type="Proteomes" id="UP000630142">
    <property type="component" value="Unassembled WGS sequence"/>
</dbReference>
<dbReference type="Pfam" id="PF07883">
    <property type="entry name" value="Cupin_2"/>
    <property type="match status" value="1"/>
</dbReference>
<accession>A0A8J3DTD7</accession>
<dbReference type="CDD" id="cd00093">
    <property type="entry name" value="HTH_XRE"/>
    <property type="match status" value="1"/>
</dbReference>
<dbReference type="Gene3D" id="1.10.260.40">
    <property type="entry name" value="lambda repressor-like DNA-binding domains"/>
    <property type="match status" value="1"/>
</dbReference>
<dbReference type="PANTHER" id="PTHR46797">
    <property type="entry name" value="HTH-TYPE TRANSCRIPTIONAL REGULATOR"/>
    <property type="match status" value="1"/>
</dbReference>
<dbReference type="Pfam" id="PF13560">
    <property type="entry name" value="HTH_31"/>
    <property type="match status" value="1"/>
</dbReference>
<dbReference type="InterPro" id="IPR001387">
    <property type="entry name" value="Cro/C1-type_HTH"/>
</dbReference>
<protein>
    <submittedName>
        <fullName evidence="3">Transcriptional regulator</fullName>
    </submittedName>
</protein>
<dbReference type="RefSeq" id="WP_189507539.1">
    <property type="nucleotide sequence ID" value="NZ_BMZQ01000007.1"/>
</dbReference>
<dbReference type="SUPFAM" id="SSF47413">
    <property type="entry name" value="lambda repressor-like DNA-binding domains"/>
    <property type="match status" value="1"/>
</dbReference>
<evidence type="ECO:0000313" key="3">
    <source>
        <dbReference type="EMBL" id="GHD24245.1"/>
    </source>
</evidence>
<evidence type="ECO:0000313" key="4">
    <source>
        <dbReference type="Proteomes" id="UP000630142"/>
    </source>
</evidence>
<comment type="caution">
    <text evidence="3">The sequence shown here is derived from an EMBL/GenBank/DDBJ whole genome shotgun (WGS) entry which is preliminary data.</text>
</comment>
<feature type="domain" description="HTH cro/C1-type" evidence="2">
    <location>
        <begin position="28"/>
        <end position="82"/>
    </location>
</feature>
<sequence>MNVDLDSLQLTPAAFASPPPKIDVGARLQALRKERGWTLQQASKHSGVSTSAFSKIERGELSPTISTMQRIANGFGMDVLTMLSDPTEPPSLLGRRSVTRAGMGQPHLSGSCENKLLCSDLKNKRITPILTKVVARSPDEYKVWPKSDAEIYIWVLKGTVVVHSKLYEPLELGEGDSMYYDANTEHVWTSKGPEDAQVLWVLTA</sequence>
<dbReference type="PROSITE" id="PS50943">
    <property type="entry name" value="HTH_CROC1"/>
    <property type="match status" value="1"/>
</dbReference>
<dbReference type="PANTHER" id="PTHR46797:SF20">
    <property type="entry name" value="BLR4304 PROTEIN"/>
    <property type="match status" value="1"/>
</dbReference>
<gene>
    <name evidence="3" type="ORF">GCM10016234_40240</name>
</gene>
<dbReference type="Gene3D" id="2.60.120.10">
    <property type="entry name" value="Jelly Rolls"/>
    <property type="match status" value="1"/>
</dbReference>
<dbReference type="InterPro" id="IPR050807">
    <property type="entry name" value="TransReg_Diox_bact_type"/>
</dbReference>
<dbReference type="GO" id="GO:0003677">
    <property type="term" value="F:DNA binding"/>
    <property type="evidence" value="ECO:0007669"/>
    <property type="project" value="UniProtKB-KW"/>
</dbReference>
<dbReference type="InterPro" id="IPR014710">
    <property type="entry name" value="RmlC-like_jellyroll"/>
</dbReference>
<dbReference type="SUPFAM" id="SSF51182">
    <property type="entry name" value="RmlC-like cupins"/>
    <property type="match status" value="1"/>
</dbReference>
<dbReference type="InterPro" id="IPR013096">
    <property type="entry name" value="Cupin_2"/>
</dbReference>
<reference evidence="3" key="1">
    <citation type="journal article" date="2014" name="Int. J. Syst. Evol. Microbiol.">
        <title>Complete genome sequence of Corynebacterium casei LMG S-19264T (=DSM 44701T), isolated from a smear-ripened cheese.</title>
        <authorList>
            <consortium name="US DOE Joint Genome Institute (JGI-PGF)"/>
            <person name="Walter F."/>
            <person name="Albersmeier A."/>
            <person name="Kalinowski J."/>
            <person name="Ruckert C."/>
        </authorList>
    </citation>
    <scope>NUCLEOTIDE SEQUENCE</scope>
    <source>
        <strain evidence="3">KCTC 42249</strain>
    </source>
</reference>
<dbReference type="InterPro" id="IPR011051">
    <property type="entry name" value="RmlC_Cupin_sf"/>
</dbReference>
<organism evidence="3 4">
    <name type="scientific">Tianweitania populi</name>
    <dbReference type="NCBI Taxonomy" id="1607949"/>
    <lineage>
        <taxon>Bacteria</taxon>
        <taxon>Pseudomonadati</taxon>
        <taxon>Pseudomonadota</taxon>
        <taxon>Alphaproteobacteria</taxon>
        <taxon>Hyphomicrobiales</taxon>
        <taxon>Phyllobacteriaceae</taxon>
        <taxon>Tianweitania</taxon>
    </lineage>
</organism>
<name>A0A8J3DTD7_9HYPH</name>
<dbReference type="AlphaFoldDB" id="A0A8J3DTD7"/>
<keyword evidence="4" id="KW-1185">Reference proteome</keyword>
<keyword evidence="1" id="KW-0238">DNA-binding</keyword>
<dbReference type="EMBL" id="BMZQ01000007">
    <property type="protein sequence ID" value="GHD24245.1"/>
    <property type="molecule type" value="Genomic_DNA"/>
</dbReference>
<dbReference type="GO" id="GO:0003700">
    <property type="term" value="F:DNA-binding transcription factor activity"/>
    <property type="evidence" value="ECO:0007669"/>
    <property type="project" value="TreeGrafter"/>
</dbReference>
<dbReference type="CDD" id="cd02209">
    <property type="entry name" value="cupin_XRE_C"/>
    <property type="match status" value="1"/>
</dbReference>
<dbReference type="GO" id="GO:0005829">
    <property type="term" value="C:cytosol"/>
    <property type="evidence" value="ECO:0007669"/>
    <property type="project" value="TreeGrafter"/>
</dbReference>
<proteinExistence type="predicted"/>
<dbReference type="SMART" id="SM00530">
    <property type="entry name" value="HTH_XRE"/>
    <property type="match status" value="1"/>
</dbReference>
<evidence type="ECO:0000259" key="2">
    <source>
        <dbReference type="PROSITE" id="PS50943"/>
    </source>
</evidence>
<reference evidence="3" key="2">
    <citation type="submission" date="2020-09" db="EMBL/GenBank/DDBJ databases">
        <authorList>
            <person name="Sun Q."/>
            <person name="Kim S."/>
        </authorList>
    </citation>
    <scope>NUCLEOTIDE SEQUENCE</scope>
    <source>
        <strain evidence="3">KCTC 42249</strain>
    </source>
</reference>